<sequence>MATTSTTLSRLSSSSSFTPRLPLRRRLSPLPLGCTPPRHQLSIAMSLGGSEKNTSTSKSESGFGHHGDALRSYVDENGQSLLHAEGNGAESMGKIGLEQEATVAPSKRAAKIHDFCLGIPFGGLIFSGGLFGFVFSRNLVSLRTNVPIGVALLSLSTLSLKVWRSGKSSLPFMLGQIVLSGALFWQHFRTYALTKRAFPSLFYVIISSAMLCFYSYVILAGGNPPPKKLKPSAYTP</sequence>
<evidence type="ECO:0000313" key="1">
    <source>
        <dbReference type="EMBL" id="KAI4381526.1"/>
    </source>
</evidence>
<dbReference type="EMBL" id="CM042882">
    <property type="protein sequence ID" value="KAI4381526.1"/>
    <property type="molecule type" value="Genomic_DNA"/>
</dbReference>
<protein>
    <submittedName>
        <fullName evidence="1">Uncharacterized protein</fullName>
    </submittedName>
</protein>
<proteinExistence type="predicted"/>
<organism evidence="1 2">
    <name type="scientific">Melastoma candidum</name>
    <dbReference type="NCBI Taxonomy" id="119954"/>
    <lineage>
        <taxon>Eukaryota</taxon>
        <taxon>Viridiplantae</taxon>
        <taxon>Streptophyta</taxon>
        <taxon>Embryophyta</taxon>
        <taxon>Tracheophyta</taxon>
        <taxon>Spermatophyta</taxon>
        <taxon>Magnoliopsida</taxon>
        <taxon>eudicotyledons</taxon>
        <taxon>Gunneridae</taxon>
        <taxon>Pentapetalae</taxon>
        <taxon>rosids</taxon>
        <taxon>malvids</taxon>
        <taxon>Myrtales</taxon>
        <taxon>Melastomataceae</taxon>
        <taxon>Melastomatoideae</taxon>
        <taxon>Melastomateae</taxon>
        <taxon>Melastoma</taxon>
    </lineage>
</organism>
<gene>
    <name evidence="1" type="ORF">MLD38_007591</name>
</gene>
<dbReference type="Proteomes" id="UP001057402">
    <property type="component" value="Chromosome 3"/>
</dbReference>
<name>A0ACB9RQT3_9MYRT</name>
<keyword evidence="2" id="KW-1185">Reference proteome</keyword>
<reference evidence="2" key="1">
    <citation type="journal article" date="2023" name="Front. Plant Sci.">
        <title>Chromosomal-level genome assembly of Melastoma candidum provides insights into trichome evolution.</title>
        <authorList>
            <person name="Zhong Y."/>
            <person name="Wu W."/>
            <person name="Sun C."/>
            <person name="Zou P."/>
            <person name="Liu Y."/>
            <person name="Dai S."/>
            <person name="Zhou R."/>
        </authorList>
    </citation>
    <scope>NUCLEOTIDE SEQUENCE [LARGE SCALE GENOMIC DNA]</scope>
</reference>
<comment type="caution">
    <text evidence="1">The sequence shown here is derived from an EMBL/GenBank/DDBJ whole genome shotgun (WGS) entry which is preliminary data.</text>
</comment>
<accession>A0ACB9RQT3</accession>
<evidence type="ECO:0000313" key="2">
    <source>
        <dbReference type="Proteomes" id="UP001057402"/>
    </source>
</evidence>